<dbReference type="CDD" id="cd00840">
    <property type="entry name" value="MPP_Mre11_N"/>
    <property type="match status" value="1"/>
</dbReference>
<comment type="caution">
    <text evidence="5">The sequence shown here is derived from an EMBL/GenBank/DDBJ whole genome shotgun (WGS) entry which is preliminary data.</text>
</comment>
<sequence>MKILHCSDIHLGKRPVGGIGEYSNKRYEDYFKSFEYIIESACKEKIDIFIIAGDFFDKRVINPEILEKTEKILEKLKENGIKVLIIEGNHDNIIKGNEENSWIVYLEKKGLFKRLTFSVTYIGEEKKFDFDVIKIGDVNFYGLGYPGILVNEAMEELSKRVNPLEKNIVIVHTAISSGDFLPGTIEKEIIDKFQGKVIYIAGGHFHTHITYPKENPIFFIPGASEYWNIKSEINRKKGFIIFDTETKEYKFYDSKTRDIVILNIENIKEEEEVFLKINKEKNNINIIENESLLFINISLEKNIFLNTNEIEKLFEKEKPLKIFINTKYKNSLNNRSINRENISNIYEIEKEVIKNSWDKFRDASEIVVETLNNLKIHQQEKDKERFFEVFDHFVNKIISGDNNENK</sequence>
<dbReference type="GO" id="GO:0004527">
    <property type="term" value="F:exonuclease activity"/>
    <property type="evidence" value="ECO:0007669"/>
    <property type="project" value="UniProtKB-KW"/>
</dbReference>
<feature type="domain" description="Calcineurin-like phosphoesterase" evidence="4">
    <location>
        <begin position="1"/>
        <end position="207"/>
    </location>
</feature>
<evidence type="ECO:0000256" key="2">
    <source>
        <dbReference type="ARBA" id="ARBA00022801"/>
    </source>
</evidence>
<dbReference type="Pfam" id="PF00149">
    <property type="entry name" value="Metallophos"/>
    <property type="match status" value="1"/>
</dbReference>
<evidence type="ECO:0000259" key="4">
    <source>
        <dbReference type="Pfam" id="PF00149"/>
    </source>
</evidence>
<dbReference type="PANTHER" id="PTHR30337">
    <property type="entry name" value="COMPONENT OF ATP-DEPENDENT DSDNA EXONUCLEASE"/>
    <property type="match status" value="1"/>
</dbReference>
<dbReference type="InterPro" id="IPR050535">
    <property type="entry name" value="DNA_Repair-Maintenance_Comp"/>
</dbReference>
<keyword evidence="3 5" id="KW-0269">Exonuclease</keyword>
<dbReference type="Gene3D" id="3.60.21.10">
    <property type="match status" value="1"/>
</dbReference>
<dbReference type="InterPro" id="IPR004843">
    <property type="entry name" value="Calcineurin-like_PHP"/>
</dbReference>
<dbReference type="RefSeq" id="WP_134113899.1">
    <property type="nucleotide sequence ID" value="NZ_SOBG01000011.1"/>
</dbReference>
<keyword evidence="6" id="KW-1185">Reference proteome</keyword>
<evidence type="ECO:0000256" key="3">
    <source>
        <dbReference type="ARBA" id="ARBA00022839"/>
    </source>
</evidence>
<name>A0AA46DX22_9FUSO</name>
<accession>A0AA46DX22</accession>
<dbReference type="Proteomes" id="UP000294678">
    <property type="component" value="Unassembled WGS sequence"/>
</dbReference>
<dbReference type="InterPro" id="IPR029052">
    <property type="entry name" value="Metallo-depent_PP-like"/>
</dbReference>
<evidence type="ECO:0000256" key="1">
    <source>
        <dbReference type="ARBA" id="ARBA00022722"/>
    </source>
</evidence>
<organism evidence="5 6">
    <name type="scientific">Hypnocyclicus thermotrophus</name>
    <dbReference type="NCBI Taxonomy" id="1627895"/>
    <lineage>
        <taxon>Bacteria</taxon>
        <taxon>Fusobacteriati</taxon>
        <taxon>Fusobacteriota</taxon>
        <taxon>Fusobacteriia</taxon>
        <taxon>Fusobacteriales</taxon>
        <taxon>Fusobacteriaceae</taxon>
        <taxon>Hypnocyclicus</taxon>
    </lineage>
</organism>
<gene>
    <name evidence="5" type="ORF">EV215_2049</name>
</gene>
<dbReference type="PANTHER" id="PTHR30337:SF0">
    <property type="entry name" value="NUCLEASE SBCCD SUBUNIT D"/>
    <property type="match status" value="1"/>
</dbReference>
<dbReference type="EMBL" id="SOBG01000011">
    <property type="protein sequence ID" value="TDT67371.1"/>
    <property type="molecule type" value="Genomic_DNA"/>
</dbReference>
<dbReference type="SUPFAM" id="SSF56300">
    <property type="entry name" value="Metallo-dependent phosphatases"/>
    <property type="match status" value="1"/>
</dbReference>
<dbReference type="InterPro" id="IPR041796">
    <property type="entry name" value="Mre11_N"/>
</dbReference>
<reference evidence="5 6" key="1">
    <citation type="submission" date="2019-03" db="EMBL/GenBank/DDBJ databases">
        <title>Genomic Encyclopedia of Type Strains, Phase IV (KMG-IV): sequencing the most valuable type-strain genomes for metagenomic binning, comparative biology and taxonomic classification.</title>
        <authorList>
            <person name="Goeker M."/>
        </authorList>
    </citation>
    <scope>NUCLEOTIDE SEQUENCE [LARGE SCALE GENOMIC DNA]</scope>
    <source>
        <strain evidence="5 6">DSM 100055</strain>
    </source>
</reference>
<evidence type="ECO:0000313" key="6">
    <source>
        <dbReference type="Proteomes" id="UP000294678"/>
    </source>
</evidence>
<keyword evidence="2" id="KW-0378">Hydrolase</keyword>
<evidence type="ECO:0000313" key="5">
    <source>
        <dbReference type="EMBL" id="TDT67371.1"/>
    </source>
</evidence>
<protein>
    <submittedName>
        <fullName evidence="5">DNA repair exonuclease SbcCD nuclease subunit</fullName>
    </submittedName>
</protein>
<proteinExistence type="predicted"/>
<dbReference type="AlphaFoldDB" id="A0AA46DX22"/>
<keyword evidence="1" id="KW-0540">Nuclease</keyword>